<sequence>MRKMSSEDEWYARYEKLIYIFQFASIELGIAFVVLVVVLFYRMAAFFLMPSTKRSINKNHHRRRPTKGHYVSYRKRSTSQKDSKMTSGSITRSSKSSKSKDISSLDKSSKPRPKKKPRRINSNDYLGQDQKTPRDPTFSEKVRVAKSKFHKLDARHKLKVNEHVGNPNTIDERNLHKNKKDNVIRVPEEEKHVKIVAEGHSTPTTNKYESVSAKWPMNMDPNQPDAIVSTPKSTD</sequence>
<evidence type="ECO:0000313" key="3">
    <source>
        <dbReference type="EMBL" id="CAD5212769.1"/>
    </source>
</evidence>
<gene>
    <name evidence="3" type="ORF">BOKJ2_LOCUS4570</name>
</gene>
<feature type="region of interest" description="Disordered" evidence="1">
    <location>
        <begin position="57"/>
        <end position="138"/>
    </location>
</feature>
<feature type="transmembrane region" description="Helical" evidence="2">
    <location>
        <begin position="20"/>
        <end position="48"/>
    </location>
</feature>
<reference evidence="3" key="1">
    <citation type="submission" date="2020-09" db="EMBL/GenBank/DDBJ databases">
        <authorList>
            <person name="Kikuchi T."/>
        </authorList>
    </citation>
    <scope>NUCLEOTIDE SEQUENCE</scope>
    <source>
        <strain evidence="3">SH1</strain>
    </source>
</reference>
<evidence type="ECO:0000256" key="1">
    <source>
        <dbReference type="SAM" id="MobiDB-lite"/>
    </source>
</evidence>
<keyword evidence="4" id="KW-1185">Reference proteome</keyword>
<accession>A0A811K9M8</accession>
<evidence type="ECO:0000313" key="4">
    <source>
        <dbReference type="Proteomes" id="UP000614601"/>
    </source>
</evidence>
<dbReference type="Proteomes" id="UP000614601">
    <property type="component" value="Unassembled WGS sequence"/>
</dbReference>
<protein>
    <submittedName>
        <fullName evidence="3">Uncharacterized protein</fullName>
    </submittedName>
</protein>
<feature type="compositionally biased region" description="Basic residues" evidence="1">
    <location>
        <begin position="57"/>
        <end position="78"/>
    </location>
</feature>
<feature type="compositionally biased region" description="Low complexity" evidence="1">
    <location>
        <begin position="86"/>
        <end position="96"/>
    </location>
</feature>
<keyword evidence="2" id="KW-1133">Transmembrane helix</keyword>
<name>A0A811K9M8_9BILA</name>
<feature type="compositionally biased region" description="Basic and acidic residues" evidence="1">
    <location>
        <begin position="98"/>
        <end position="109"/>
    </location>
</feature>
<dbReference type="Proteomes" id="UP000783686">
    <property type="component" value="Unassembled WGS sequence"/>
</dbReference>
<dbReference type="EMBL" id="CAJFDH010000002">
    <property type="protein sequence ID" value="CAD5212769.1"/>
    <property type="molecule type" value="Genomic_DNA"/>
</dbReference>
<comment type="caution">
    <text evidence="3">The sequence shown here is derived from an EMBL/GenBank/DDBJ whole genome shotgun (WGS) entry which is preliminary data.</text>
</comment>
<proteinExistence type="predicted"/>
<keyword evidence="2" id="KW-0812">Transmembrane</keyword>
<organism evidence="3 4">
    <name type="scientific">Bursaphelenchus okinawaensis</name>
    <dbReference type="NCBI Taxonomy" id="465554"/>
    <lineage>
        <taxon>Eukaryota</taxon>
        <taxon>Metazoa</taxon>
        <taxon>Ecdysozoa</taxon>
        <taxon>Nematoda</taxon>
        <taxon>Chromadorea</taxon>
        <taxon>Rhabditida</taxon>
        <taxon>Tylenchina</taxon>
        <taxon>Tylenchomorpha</taxon>
        <taxon>Aphelenchoidea</taxon>
        <taxon>Aphelenchoididae</taxon>
        <taxon>Bursaphelenchus</taxon>
    </lineage>
</organism>
<keyword evidence="2" id="KW-0472">Membrane</keyword>
<dbReference type="OrthoDB" id="10635919at2759"/>
<evidence type="ECO:0000256" key="2">
    <source>
        <dbReference type="SAM" id="Phobius"/>
    </source>
</evidence>
<dbReference type="EMBL" id="CAJFCW020000002">
    <property type="protein sequence ID" value="CAG9097532.1"/>
    <property type="molecule type" value="Genomic_DNA"/>
</dbReference>
<feature type="region of interest" description="Disordered" evidence="1">
    <location>
        <begin position="214"/>
        <end position="235"/>
    </location>
</feature>
<dbReference type="AlphaFoldDB" id="A0A811K9M8"/>
<feature type="compositionally biased region" description="Basic residues" evidence="1">
    <location>
        <begin position="110"/>
        <end position="119"/>
    </location>
</feature>